<comment type="cofactor">
    <cofactor evidence="1">
        <name>FAD</name>
        <dbReference type="ChEBI" id="CHEBI:57692"/>
    </cofactor>
</comment>
<dbReference type="Proteomes" id="UP000298061">
    <property type="component" value="Unassembled WGS sequence"/>
</dbReference>
<keyword evidence="4" id="KW-0274">FAD</keyword>
<dbReference type="AlphaFoldDB" id="A0A4Z0AAM2"/>
<keyword evidence="5" id="KW-0560">Oxidoreductase</keyword>
<comment type="similarity">
    <text evidence="2">Belongs to the oxygen-dependent FAD-linked oxidoreductase family.</text>
</comment>
<keyword evidence="6" id="KW-0732">Signal</keyword>
<dbReference type="EMBL" id="SFCI01000096">
    <property type="protein sequence ID" value="TFY82578.1"/>
    <property type="molecule type" value="Genomic_DNA"/>
</dbReference>
<dbReference type="Gene3D" id="3.30.43.10">
    <property type="entry name" value="Uridine Diphospho-n-acetylenolpyruvylglucosamine Reductase, domain 2"/>
    <property type="match status" value="1"/>
</dbReference>
<evidence type="ECO:0000313" key="9">
    <source>
        <dbReference type="Proteomes" id="UP000298061"/>
    </source>
</evidence>
<accession>A0A4Z0AAM2</accession>
<feature type="chain" id="PRO_5021379384" description="FAD-binding PCMH-type domain-containing protein" evidence="6">
    <location>
        <begin position="24"/>
        <end position="754"/>
    </location>
</feature>
<dbReference type="Pfam" id="PF08031">
    <property type="entry name" value="BBE"/>
    <property type="match status" value="1"/>
</dbReference>
<feature type="domain" description="FAD-binding PCMH-type" evidence="7">
    <location>
        <begin position="307"/>
        <end position="479"/>
    </location>
</feature>
<dbReference type="PROSITE" id="PS51387">
    <property type="entry name" value="FAD_PCMH"/>
    <property type="match status" value="2"/>
</dbReference>
<name>A0A4Z0AAM2_9AGAM</name>
<reference evidence="8 9" key="1">
    <citation type="submission" date="2019-02" db="EMBL/GenBank/DDBJ databases">
        <title>Genome sequencing of the rare red list fungi Hericium alpestre (H. flagellum).</title>
        <authorList>
            <person name="Buettner E."/>
            <person name="Kellner H."/>
        </authorList>
    </citation>
    <scope>NUCLEOTIDE SEQUENCE [LARGE SCALE GENOMIC DNA]</scope>
    <source>
        <strain evidence="8 9">DSM 108284</strain>
    </source>
</reference>
<evidence type="ECO:0000256" key="3">
    <source>
        <dbReference type="ARBA" id="ARBA00022630"/>
    </source>
</evidence>
<dbReference type="InterPro" id="IPR016166">
    <property type="entry name" value="FAD-bd_PCMH"/>
</dbReference>
<evidence type="ECO:0000256" key="5">
    <source>
        <dbReference type="ARBA" id="ARBA00023002"/>
    </source>
</evidence>
<dbReference type="InterPro" id="IPR036318">
    <property type="entry name" value="FAD-bd_PCMH-like_sf"/>
</dbReference>
<dbReference type="InterPro" id="IPR006094">
    <property type="entry name" value="Oxid_FAD_bind_N"/>
</dbReference>
<dbReference type="Gene3D" id="3.40.462.20">
    <property type="match status" value="1"/>
</dbReference>
<evidence type="ECO:0000256" key="4">
    <source>
        <dbReference type="ARBA" id="ARBA00022827"/>
    </source>
</evidence>
<dbReference type="GO" id="GO:0071949">
    <property type="term" value="F:FAD binding"/>
    <property type="evidence" value="ECO:0007669"/>
    <property type="project" value="InterPro"/>
</dbReference>
<dbReference type="STRING" id="135208.A0A4Z0AAM2"/>
<evidence type="ECO:0000256" key="2">
    <source>
        <dbReference type="ARBA" id="ARBA00005466"/>
    </source>
</evidence>
<sequence>MIRVSALCLGALSVLAYADSSWAAQCRNQPGDAGFPMQAEWDQLKAEVDGHLVPAVPTAEHCRQNNCTAAQWQSSNLRAVLPGSMNSNNWEQDYAASAMCLLNGTTCSQGMVPLYAVNATSPAHIQAGVKFASKHNLRVAIKASGHDFLGRSTAKNALLLWTQFFQNITFSDNFRIGHTSYGPTVTVGSGVGLRSLYAAAKQHGKIFVGGTAATVAPAGGFSQGAGHSAFSPILGLAADNAVQYEIVIADGRLITVNENSHPDLFWAIRGGGGGSWGVIISATFKVFPIFNATLHQTTIVTNSTVQTGNRRAAIVAFVKDTNDIALALKYAREHDLPIAIKGGGHNPAGASSVEGGLVIDLSRYLNTVRVDEEKRLAYVGGGALWGTVDETAIQYDLATTGGTVSHTGVGGLTLGGGYGFLAAQHGLVIDNLVQATVVIADGTTLTANSDENTDLFWAIRGGGSNFGVCAEFVLKLHPQRRTVFAGVAIFPPPVLEQVTAILADKFKRGFGEKESMFELLTLSPDGRVRKIFYHGILDADLGIAQPCVLLVLFFNGSEAEGRVHYKSFFDLKPILDTCAEIPYENLNTLQNAQVPHGGNYYMKPVSQPAPNAAKAQKIFGRLTELATQHDVSIQFIHEFWGLPKICSVPDGATAFNRSRALGCLIVITYKQNTEEGLKLARMVAKELADIASATQEDGVADSENLGYANYTSEMMTTAQSKTLFGDNYKRMQDLKKKYDSDMVFSKWYSIVPTA</sequence>
<comment type="caution">
    <text evidence="8">The sequence shown here is derived from an EMBL/GenBank/DDBJ whole genome shotgun (WGS) entry which is preliminary data.</text>
</comment>
<dbReference type="PANTHER" id="PTHR42973:SF39">
    <property type="entry name" value="FAD-BINDING PCMH-TYPE DOMAIN-CONTAINING PROTEIN"/>
    <property type="match status" value="1"/>
</dbReference>
<evidence type="ECO:0000313" key="8">
    <source>
        <dbReference type="EMBL" id="TFY82578.1"/>
    </source>
</evidence>
<keyword evidence="3" id="KW-0285">Flavoprotein</keyword>
<proteinExistence type="inferred from homology"/>
<organism evidence="8 9">
    <name type="scientific">Hericium alpestre</name>
    <dbReference type="NCBI Taxonomy" id="135208"/>
    <lineage>
        <taxon>Eukaryota</taxon>
        <taxon>Fungi</taxon>
        <taxon>Dikarya</taxon>
        <taxon>Basidiomycota</taxon>
        <taxon>Agaricomycotina</taxon>
        <taxon>Agaricomycetes</taxon>
        <taxon>Russulales</taxon>
        <taxon>Hericiaceae</taxon>
        <taxon>Hericium</taxon>
    </lineage>
</organism>
<feature type="signal peptide" evidence="6">
    <location>
        <begin position="1"/>
        <end position="23"/>
    </location>
</feature>
<gene>
    <name evidence="8" type="ORF">EWM64_g1443</name>
</gene>
<dbReference type="Gene3D" id="3.30.465.10">
    <property type="match status" value="2"/>
</dbReference>
<dbReference type="InterPro" id="IPR016169">
    <property type="entry name" value="FAD-bd_PCMH_sub2"/>
</dbReference>
<dbReference type="PANTHER" id="PTHR42973">
    <property type="entry name" value="BINDING OXIDOREDUCTASE, PUTATIVE (AFU_ORTHOLOGUE AFUA_1G17690)-RELATED"/>
    <property type="match status" value="1"/>
</dbReference>
<evidence type="ECO:0000256" key="6">
    <source>
        <dbReference type="SAM" id="SignalP"/>
    </source>
</evidence>
<dbReference type="InterPro" id="IPR012951">
    <property type="entry name" value="BBE"/>
</dbReference>
<dbReference type="InterPro" id="IPR050416">
    <property type="entry name" value="FAD-linked_Oxidoreductase"/>
</dbReference>
<dbReference type="Pfam" id="PF01565">
    <property type="entry name" value="FAD_binding_4"/>
    <property type="match status" value="2"/>
</dbReference>
<protein>
    <recommendedName>
        <fullName evidence="7">FAD-binding PCMH-type domain-containing protein</fullName>
    </recommendedName>
</protein>
<dbReference type="OrthoDB" id="9983560at2759"/>
<dbReference type="SUPFAM" id="SSF56176">
    <property type="entry name" value="FAD-binding/transporter-associated domain-like"/>
    <property type="match status" value="2"/>
</dbReference>
<dbReference type="InterPro" id="IPR016167">
    <property type="entry name" value="FAD-bd_PCMH_sub1"/>
</dbReference>
<evidence type="ECO:0000256" key="1">
    <source>
        <dbReference type="ARBA" id="ARBA00001974"/>
    </source>
</evidence>
<feature type="domain" description="FAD-binding PCMH-type" evidence="7">
    <location>
        <begin position="109"/>
        <end position="289"/>
    </location>
</feature>
<keyword evidence="9" id="KW-1185">Reference proteome</keyword>
<dbReference type="GO" id="GO:0016491">
    <property type="term" value="F:oxidoreductase activity"/>
    <property type="evidence" value="ECO:0007669"/>
    <property type="project" value="UniProtKB-KW"/>
</dbReference>
<evidence type="ECO:0000259" key="7">
    <source>
        <dbReference type="PROSITE" id="PS51387"/>
    </source>
</evidence>